<evidence type="ECO:0000256" key="2">
    <source>
        <dbReference type="ARBA" id="ARBA00023125"/>
    </source>
</evidence>
<organism evidence="5 6">
    <name type="scientific">Paraburkholderia piptadeniae</name>
    <dbReference type="NCBI Taxonomy" id="1701573"/>
    <lineage>
        <taxon>Bacteria</taxon>
        <taxon>Pseudomonadati</taxon>
        <taxon>Pseudomonadota</taxon>
        <taxon>Betaproteobacteria</taxon>
        <taxon>Burkholderiales</taxon>
        <taxon>Burkholderiaceae</taxon>
        <taxon>Paraburkholderia</taxon>
    </lineage>
</organism>
<dbReference type="SMART" id="SM00347">
    <property type="entry name" value="HTH_MARR"/>
    <property type="match status" value="1"/>
</dbReference>
<name>A0A1N7RW54_9BURK</name>
<keyword evidence="3" id="KW-0804">Transcription</keyword>
<dbReference type="Proteomes" id="UP000195569">
    <property type="component" value="Unassembled WGS sequence"/>
</dbReference>
<protein>
    <submittedName>
        <fullName evidence="5">Regulatory protein MarR</fullName>
    </submittedName>
</protein>
<keyword evidence="6" id="KW-1185">Reference proteome</keyword>
<evidence type="ECO:0000313" key="5">
    <source>
        <dbReference type="EMBL" id="SIT39327.1"/>
    </source>
</evidence>
<reference evidence="5" key="1">
    <citation type="submission" date="2016-12" db="EMBL/GenBank/DDBJ databases">
        <authorList>
            <person name="Moulin L."/>
        </authorList>
    </citation>
    <scope>NUCLEOTIDE SEQUENCE [LARGE SCALE GENOMIC DNA]</scope>
    <source>
        <strain evidence="5">STM 7183</strain>
    </source>
</reference>
<dbReference type="PROSITE" id="PS01117">
    <property type="entry name" value="HTH_MARR_1"/>
    <property type="match status" value="1"/>
</dbReference>
<dbReference type="InterPro" id="IPR000835">
    <property type="entry name" value="HTH_MarR-typ"/>
</dbReference>
<evidence type="ECO:0000313" key="6">
    <source>
        <dbReference type="Proteomes" id="UP000195569"/>
    </source>
</evidence>
<dbReference type="OrthoDB" id="8795430at2"/>
<dbReference type="PANTHER" id="PTHR33164">
    <property type="entry name" value="TRANSCRIPTIONAL REGULATOR, MARR FAMILY"/>
    <property type="match status" value="1"/>
</dbReference>
<dbReference type="Gene3D" id="1.10.10.10">
    <property type="entry name" value="Winged helix-like DNA-binding domain superfamily/Winged helix DNA-binding domain"/>
    <property type="match status" value="1"/>
</dbReference>
<dbReference type="SUPFAM" id="SSF46785">
    <property type="entry name" value="Winged helix' DNA-binding domain"/>
    <property type="match status" value="1"/>
</dbReference>
<dbReference type="PANTHER" id="PTHR33164:SF105">
    <property type="entry name" value="TRANSCRIPTIONAL REPRESSOR PROTEIN-RELATED"/>
    <property type="match status" value="1"/>
</dbReference>
<proteinExistence type="predicted"/>
<evidence type="ECO:0000259" key="4">
    <source>
        <dbReference type="PROSITE" id="PS50995"/>
    </source>
</evidence>
<keyword evidence="2" id="KW-0238">DNA-binding</keyword>
<dbReference type="RefSeq" id="WP_087733948.1">
    <property type="nucleotide sequence ID" value="NZ_CYGY02000021.1"/>
</dbReference>
<evidence type="ECO:0000256" key="3">
    <source>
        <dbReference type="ARBA" id="ARBA00023163"/>
    </source>
</evidence>
<keyword evidence="1" id="KW-0805">Transcription regulation</keyword>
<comment type="caution">
    <text evidence="5">The sequence shown here is derived from an EMBL/GenBank/DDBJ whole genome shotgun (WGS) entry which is preliminary data.</text>
</comment>
<sequence length="151" mass="17051">MTKRNEIDPDTPLCCNCARLRRAARVVTRLYDDCLAPTGINTNQFTILGYLFRERGPLRMMALGELLAMDRATIGHNLKPLERDGYITIAVDKTDRRARLVSVTKAGIAKILEAHPHWVLAQDRFESEYGSAQSAKLRHMLDCAAEQHLES</sequence>
<accession>A0A1N7RW54</accession>
<dbReference type="GO" id="GO:0003700">
    <property type="term" value="F:DNA-binding transcription factor activity"/>
    <property type="evidence" value="ECO:0007669"/>
    <property type="project" value="InterPro"/>
</dbReference>
<dbReference type="InterPro" id="IPR036388">
    <property type="entry name" value="WH-like_DNA-bd_sf"/>
</dbReference>
<dbReference type="GO" id="GO:0006950">
    <property type="term" value="P:response to stress"/>
    <property type="evidence" value="ECO:0007669"/>
    <property type="project" value="TreeGrafter"/>
</dbReference>
<feature type="domain" description="HTH marR-type" evidence="4">
    <location>
        <begin position="10"/>
        <end position="146"/>
    </location>
</feature>
<evidence type="ECO:0000256" key="1">
    <source>
        <dbReference type="ARBA" id="ARBA00023015"/>
    </source>
</evidence>
<dbReference type="InterPro" id="IPR036390">
    <property type="entry name" value="WH_DNA-bd_sf"/>
</dbReference>
<dbReference type="InterPro" id="IPR039422">
    <property type="entry name" value="MarR/SlyA-like"/>
</dbReference>
<dbReference type="PROSITE" id="PS50995">
    <property type="entry name" value="HTH_MARR_2"/>
    <property type="match status" value="1"/>
</dbReference>
<dbReference type="AlphaFoldDB" id="A0A1N7RW54"/>
<dbReference type="InterPro" id="IPR023187">
    <property type="entry name" value="Tscrpt_reg_MarR-type_CS"/>
</dbReference>
<gene>
    <name evidence="5" type="ORF">BN2476_210144</name>
</gene>
<dbReference type="GO" id="GO:0003677">
    <property type="term" value="F:DNA binding"/>
    <property type="evidence" value="ECO:0007669"/>
    <property type="project" value="UniProtKB-KW"/>
</dbReference>
<dbReference type="EMBL" id="CYGY02000021">
    <property type="protein sequence ID" value="SIT39327.1"/>
    <property type="molecule type" value="Genomic_DNA"/>
</dbReference>
<dbReference type="Pfam" id="PF12802">
    <property type="entry name" value="MarR_2"/>
    <property type="match status" value="1"/>
</dbReference>